<evidence type="ECO:0000256" key="4">
    <source>
        <dbReference type="ARBA" id="ARBA00048460"/>
    </source>
</evidence>
<evidence type="ECO:0000256" key="1">
    <source>
        <dbReference type="ARBA" id="ARBA00009988"/>
    </source>
</evidence>
<reference evidence="8" key="1">
    <citation type="submission" date="2016-11" db="UniProtKB">
        <authorList>
            <consortium name="WormBaseParasite"/>
        </authorList>
    </citation>
    <scope>IDENTIFICATION</scope>
</reference>
<evidence type="ECO:0000313" key="7">
    <source>
        <dbReference type="Proteomes" id="UP000095280"/>
    </source>
</evidence>
<dbReference type="AlphaFoldDB" id="A0A1I8FA04"/>
<evidence type="ECO:0000256" key="3">
    <source>
        <dbReference type="ARBA" id="ARBA00022679"/>
    </source>
</evidence>
<protein>
    <recommendedName>
        <fullName evidence="2 5">Protein-tyrosine sulfotransferase</fullName>
        <ecNumber evidence="2 5">2.8.2.20</ecNumber>
    </recommendedName>
</protein>
<dbReference type="InterPro" id="IPR026634">
    <property type="entry name" value="TPST-like"/>
</dbReference>
<evidence type="ECO:0000313" key="8">
    <source>
        <dbReference type="WBParaSite" id="maker-unitig_25616-snap-gene-0.3-mRNA-1"/>
    </source>
</evidence>
<accession>A0A1I8FA04</accession>
<name>A0A1I8FA04_9PLAT</name>
<dbReference type="GO" id="GO:0005794">
    <property type="term" value="C:Golgi apparatus"/>
    <property type="evidence" value="ECO:0007669"/>
    <property type="project" value="TreeGrafter"/>
</dbReference>
<organism evidence="7 8">
    <name type="scientific">Macrostomum lignano</name>
    <dbReference type="NCBI Taxonomy" id="282301"/>
    <lineage>
        <taxon>Eukaryota</taxon>
        <taxon>Metazoa</taxon>
        <taxon>Spiralia</taxon>
        <taxon>Lophotrochozoa</taxon>
        <taxon>Platyhelminthes</taxon>
        <taxon>Rhabditophora</taxon>
        <taxon>Macrostomorpha</taxon>
        <taxon>Macrostomida</taxon>
        <taxon>Macrostomidae</taxon>
        <taxon>Macrostomum</taxon>
    </lineage>
</organism>
<evidence type="ECO:0000256" key="2">
    <source>
        <dbReference type="ARBA" id="ARBA00013262"/>
    </source>
</evidence>
<dbReference type="EC" id="2.8.2.20" evidence="2 5"/>
<comment type="function">
    <text evidence="5">Catalyzes the O-sulfation of tyrosine residues within acidic motifs of polypeptides, using 3'-phosphoadenylyl sulfate (PAPS) as cosubstrate.</text>
</comment>
<dbReference type="Gene3D" id="3.40.50.300">
    <property type="entry name" value="P-loop containing nucleotide triphosphate hydrolases"/>
    <property type="match status" value="2"/>
</dbReference>
<feature type="region of interest" description="Disordered" evidence="6">
    <location>
        <begin position="297"/>
        <end position="321"/>
    </location>
</feature>
<dbReference type="InterPro" id="IPR027417">
    <property type="entry name" value="P-loop_NTPase"/>
</dbReference>
<dbReference type="PANTHER" id="PTHR12788:SF10">
    <property type="entry name" value="PROTEIN-TYROSINE SULFOTRANSFERASE"/>
    <property type="match status" value="1"/>
</dbReference>
<evidence type="ECO:0000256" key="5">
    <source>
        <dbReference type="RuleBase" id="RU365018"/>
    </source>
</evidence>
<dbReference type="Proteomes" id="UP000095280">
    <property type="component" value="Unplaced"/>
</dbReference>
<comment type="catalytic activity">
    <reaction evidence="4 5">
        <text>L-tyrosyl-[protein] + 3'-phosphoadenylyl sulfate = O-sulfo-L-tyrosine-[protein] + adenosine 3',5'-bisphosphate + H(+)</text>
        <dbReference type="Rhea" id="RHEA:16801"/>
        <dbReference type="Rhea" id="RHEA-COMP:10136"/>
        <dbReference type="Rhea" id="RHEA-COMP:11688"/>
        <dbReference type="ChEBI" id="CHEBI:15378"/>
        <dbReference type="ChEBI" id="CHEBI:46858"/>
        <dbReference type="ChEBI" id="CHEBI:58339"/>
        <dbReference type="ChEBI" id="CHEBI:58343"/>
        <dbReference type="ChEBI" id="CHEBI:65286"/>
        <dbReference type="EC" id="2.8.2.20"/>
    </reaction>
</comment>
<dbReference type="PANTHER" id="PTHR12788">
    <property type="entry name" value="PROTEIN-TYROSINE SULFOTRANSFERASE 2"/>
    <property type="match status" value="1"/>
</dbReference>
<keyword evidence="3 5" id="KW-0808">Transferase</keyword>
<feature type="region of interest" description="Disordered" evidence="6">
    <location>
        <begin position="569"/>
        <end position="598"/>
    </location>
</feature>
<proteinExistence type="inferred from homology"/>
<dbReference type="WBParaSite" id="maker-unitig_25616-snap-gene-0.3-mRNA-1">
    <property type="protein sequence ID" value="maker-unitig_25616-snap-gene-0.3-mRNA-1"/>
    <property type="gene ID" value="maker-unitig_25616-snap-gene-0.3"/>
</dbReference>
<dbReference type="GO" id="GO:0008476">
    <property type="term" value="F:protein-tyrosine sulfotransferase activity"/>
    <property type="evidence" value="ECO:0007669"/>
    <property type="project" value="UniProtKB-EC"/>
</dbReference>
<keyword evidence="7" id="KW-1185">Reference proteome</keyword>
<comment type="similarity">
    <text evidence="1 5">Belongs to the protein sulfotransferase family.</text>
</comment>
<dbReference type="Pfam" id="PF13469">
    <property type="entry name" value="Sulfotransfer_3"/>
    <property type="match status" value="2"/>
</dbReference>
<sequence length="625" mass="66702">MTTNTCPGLRCFLASAEAQGVSRGLSERPVRLDHVVYSVTADHPFVFIGGMPRSGTTLMRTILDAHSAVRCGVETRVCAAPAATADPVGDREARVAAAEGGPAFWAALWRPPLPPLSCRFSMRNGAAVTPPLRQGPLHHGPTRACSAGCFPALSSSSCCGMDAPSFTRPISRKIRITGFDLNRPWTALARVSVMYRQCQELGSRCLAVRYEDLVLDPPLWVGRVSEFLGLPSEPAMLSPWLEVGRQVRLSDTERSSDQVRQPLYLASLAAWRVACRQSSPWPRPAWRQCWRASATTRSGCRPATAGPNPPTGATPPTISSSGGECRGSCGGYWVLESGGLLPLLLSLECSRAVMPSMPTRMHTVMQAHRQKLAARVRPPSSRAAVGLAASRSARRVGGISSIGHMIAVSSAGGRHPVRKSDGPQSQVGGRMRQRAEQELKAGQAVLKQVELLLPSSGSGSSFGSDFPRLPELLDDDRGVSGIAESDLPLPISSSSRVSGDVGGCSRQFLFRLRLGAATASTGQRMVDRQPEDGEQSAGRYAGYNGVLHVALRAGGHWQGVSVYSRRYMGDQHGGSRAERRRHRGGSTGSHCAGIEARGSPSAGQWKAILAELNSHTRAVGQLGCR</sequence>
<evidence type="ECO:0000256" key="6">
    <source>
        <dbReference type="SAM" id="MobiDB-lite"/>
    </source>
</evidence>
<dbReference type="SUPFAM" id="SSF52540">
    <property type="entry name" value="P-loop containing nucleoside triphosphate hydrolases"/>
    <property type="match status" value="1"/>
</dbReference>
<feature type="region of interest" description="Disordered" evidence="6">
    <location>
        <begin position="411"/>
        <end position="435"/>
    </location>
</feature>